<evidence type="ECO:0008006" key="4">
    <source>
        <dbReference type="Google" id="ProtNLM"/>
    </source>
</evidence>
<evidence type="ECO:0000256" key="1">
    <source>
        <dbReference type="SAM" id="MobiDB-lite"/>
    </source>
</evidence>
<name>A0AAD3SGG5_NEPGR</name>
<dbReference type="GO" id="GO:0009910">
    <property type="term" value="P:negative regulation of flower development"/>
    <property type="evidence" value="ECO:0007669"/>
    <property type="project" value="InterPro"/>
</dbReference>
<keyword evidence="3" id="KW-1185">Reference proteome</keyword>
<gene>
    <name evidence="2" type="ORF">Nepgr_012648</name>
</gene>
<feature type="region of interest" description="Disordered" evidence="1">
    <location>
        <begin position="936"/>
        <end position="959"/>
    </location>
</feature>
<dbReference type="GO" id="GO:0048367">
    <property type="term" value="P:shoot system development"/>
    <property type="evidence" value="ECO:0007669"/>
    <property type="project" value="InterPro"/>
</dbReference>
<feature type="region of interest" description="Disordered" evidence="1">
    <location>
        <begin position="1031"/>
        <end position="1071"/>
    </location>
</feature>
<protein>
    <recommendedName>
        <fullName evidence="4">Protein EMBRYONIC FLOWER 1-like</fullName>
    </recommendedName>
</protein>
<evidence type="ECO:0000313" key="3">
    <source>
        <dbReference type="Proteomes" id="UP001279734"/>
    </source>
</evidence>
<dbReference type="Proteomes" id="UP001279734">
    <property type="component" value="Unassembled WGS sequence"/>
</dbReference>
<comment type="caution">
    <text evidence="2">The sequence shown here is derived from an EMBL/GenBank/DDBJ whole genome shotgun (WGS) entry which is preliminary data.</text>
</comment>
<reference evidence="2" key="1">
    <citation type="submission" date="2023-05" db="EMBL/GenBank/DDBJ databases">
        <title>Nepenthes gracilis genome sequencing.</title>
        <authorList>
            <person name="Fukushima K."/>
        </authorList>
    </citation>
    <scope>NUCLEOTIDE SEQUENCE</scope>
    <source>
        <strain evidence="2">SING2019-196</strain>
    </source>
</reference>
<organism evidence="2 3">
    <name type="scientific">Nepenthes gracilis</name>
    <name type="common">Slender pitcher plant</name>
    <dbReference type="NCBI Taxonomy" id="150966"/>
    <lineage>
        <taxon>Eukaryota</taxon>
        <taxon>Viridiplantae</taxon>
        <taxon>Streptophyta</taxon>
        <taxon>Embryophyta</taxon>
        <taxon>Tracheophyta</taxon>
        <taxon>Spermatophyta</taxon>
        <taxon>Magnoliopsida</taxon>
        <taxon>eudicotyledons</taxon>
        <taxon>Gunneridae</taxon>
        <taxon>Pentapetalae</taxon>
        <taxon>Caryophyllales</taxon>
        <taxon>Nepenthaceae</taxon>
        <taxon>Nepenthes</taxon>
    </lineage>
</organism>
<evidence type="ECO:0000313" key="2">
    <source>
        <dbReference type="EMBL" id="GMH10807.1"/>
    </source>
</evidence>
<dbReference type="EMBL" id="BSYO01000010">
    <property type="protein sequence ID" value="GMH10807.1"/>
    <property type="molecule type" value="Genomic_DNA"/>
</dbReference>
<feature type="compositionally biased region" description="Basic and acidic residues" evidence="1">
    <location>
        <begin position="947"/>
        <end position="959"/>
    </location>
</feature>
<sequence>MGSVVVEENQNRSDFTMRCKATTAVIHNDSISVDIVTGETNKTAESCNHFSIRGYVAEARMWDRKKCFPFASDDDYNDSMEKSYELPPLDVPKFRWWQCNGCLHGSGSERTTPNLFKQPNGCNNGGKCINTYSQKLAEAACPVLLPKDDGQTSKLNIREEENHEVLSGLENVPPTSDVIEVDVVVRDRHTDNSAVSSKLKCNANCDNGHLLETHLFGRKDPDDCQQRDLPAVELAAVVGDAGHATEGRLIRLPDLNECDGITPEHEEIIVVNNPCDDEEDDFNGARCWKIRKTRLLSELLGLKEYGNAEHIGKDVASHVDFPDRSTPKDLLSVVEGEALITENGSHRLTHWKKRKILNDEGFRPLAIIDSSNGNKKIVSVSGTEDNSYAEIVSRAMPKGSCCKHTLDRNRGVEKKSSKCKEDECGDSLASRQKATLKGNKEKAGAASVNESIDPFDGSHLMKQQTDRSTFVSSLKKKQVPHNLKEQTPSIPLKNFKLGDCSTARKDAEIQPFGNASAGRLTHNPSLFAGTDSTHLSPIQDRFCLRSVEQEPILVDVCVVTKGVENKNSGDSSTPFTAAVAGKERSICQKSNSKGKQKLIPEVIGGSLPLVEHSVVQVSMGMHKKGATTEVHGHMRDIDINTIPVDDKVLEQRASDDIPMDIVELMAKHQHERRGDGAKDKHLTFGAISYGKNAWPIGSSSNNSYGTGPPVMSNLWQENIFGTQRPQSGNTRNGLISGFDDAMSFKQNLLVGNFSEIDRAHFNIGHPREAYSSGRFGGAAQYTERVSRDPRFYSLGLASHNWSGNISSQRYPHGFLHGLESLSGSPASSQKNLAARVGPSVNPNRPSLGLGNSGILLHGSNKQKIDQGCGFFNLNGPRIEKQDTNLSKSWNTKLTEYSSAMQLLNLMHTGGKPELLKSPPLRPDQQHDQFASGHHFVAYKNGGNSRHPSLDNDGRTTLPEKPHPCYSSIPTVFASAFPNEASAGSSFGVTDRFYFTSQDPRYDENYPLSIQGGDLSKAQISYASSRRQLSVSAVEKGKDMPSPSRSAVPPLHKPVELTHQNQLATRRDQRTDSDLPTAWTEVCFLSRNPAEFNDLNMARKYMIGPEDLRPAKGIRGKSAQSRKSAKKVGEGTKVQRQQRS</sequence>
<dbReference type="PANTHER" id="PTHR35504">
    <property type="entry name" value="PROTEIN EMBRYONIC FLOWER 1"/>
    <property type="match status" value="1"/>
</dbReference>
<dbReference type="PANTHER" id="PTHR35504:SF1">
    <property type="entry name" value="PROTEIN EMBRYONIC FLOWER 1"/>
    <property type="match status" value="1"/>
</dbReference>
<dbReference type="AlphaFoldDB" id="A0AAD3SGG5"/>
<dbReference type="GO" id="GO:0045892">
    <property type="term" value="P:negative regulation of DNA-templated transcription"/>
    <property type="evidence" value="ECO:0007669"/>
    <property type="project" value="InterPro"/>
</dbReference>
<feature type="region of interest" description="Disordered" evidence="1">
    <location>
        <begin position="1104"/>
        <end position="1139"/>
    </location>
</feature>
<accession>A0AAD3SGG5</accession>
<proteinExistence type="predicted"/>
<dbReference type="InterPro" id="IPR034583">
    <property type="entry name" value="EMF1"/>
</dbReference>